<proteinExistence type="predicted"/>
<dbReference type="RefSeq" id="WP_379834520.1">
    <property type="nucleotide sequence ID" value="NZ_JBHRYQ010000001.1"/>
</dbReference>
<organism evidence="2 3">
    <name type="scientific">Lacihabitans lacunae</name>
    <dbReference type="NCBI Taxonomy" id="1028214"/>
    <lineage>
        <taxon>Bacteria</taxon>
        <taxon>Pseudomonadati</taxon>
        <taxon>Bacteroidota</taxon>
        <taxon>Cytophagia</taxon>
        <taxon>Cytophagales</taxon>
        <taxon>Leadbetterellaceae</taxon>
        <taxon>Lacihabitans</taxon>
    </lineage>
</organism>
<protein>
    <submittedName>
        <fullName evidence="2">Transposase</fullName>
    </submittedName>
</protein>
<dbReference type="Pfam" id="PF03050">
    <property type="entry name" value="DDE_Tnp_IS66"/>
    <property type="match status" value="1"/>
</dbReference>
<evidence type="ECO:0000313" key="2">
    <source>
        <dbReference type="EMBL" id="MFC3809448.1"/>
    </source>
</evidence>
<keyword evidence="3" id="KW-1185">Reference proteome</keyword>
<dbReference type="InterPro" id="IPR052344">
    <property type="entry name" value="Transposase-related"/>
</dbReference>
<comment type="caution">
    <text evidence="2">The sequence shown here is derived from an EMBL/GenBank/DDBJ whole genome shotgun (WGS) entry which is preliminary data.</text>
</comment>
<accession>A0ABV7YQ17</accession>
<reference evidence="3" key="1">
    <citation type="journal article" date="2019" name="Int. J. Syst. Evol. Microbiol.">
        <title>The Global Catalogue of Microorganisms (GCM) 10K type strain sequencing project: providing services to taxonomists for standard genome sequencing and annotation.</title>
        <authorList>
            <consortium name="The Broad Institute Genomics Platform"/>
            <consortium name="The Broad Institute Genome Sequencing Center for Infectious Disease"/>
            <person name="Wu L."/>
            <person name="Ma J."/>
        </authorList>
    </citation>
    <scope>NUCLEOTIDE SEQUENCE [LARGE SCALE GENOMIC DNA]</scope>
    <source>
        <strain evidence="3">CECT 7956</strain>
    </source>
</reference>
<dbReference type="PANTHER" id="PTHR33678">
    <property type="entry name" value="BLL1576 PROTEIN"/>
    <property type="match status" value="1"/>
</dbReference>
<dbReference type="EMBL" id="JBHRYQ010000001">
    <property type="protein sequence ID" value="MFC3809448.1"/>
    <property type="molecule type" value="Genomic_DNA"/>
</dbReference>
<sequence length="160" mass="18927">MLYTLALYLLERQFKEEYLLAERIKEKRLEKSLPILNEIGKWFAEENKKLLPKSTKDKALNYVIQRWDKMYNYLRDGNIQINNNLIDKAIRPIAIGRKNYLFAGSYESTGRSAMIYTFFANCKRHNVDSAQWFKKVLPNILDIKVSRVKTLLPSNFNTNQ</sequence>
<gene>
    <name evidence="2" type="ORF">ACFOOI_02165</name>
</gene>
<dbReference type="Proteomes" id="UP001595616">
    <property type="component" value="Unassembled WGS sequence"/>
</dbReference>
<dbReference type="InterPro" id="IPR004291">
    <property type="entry name" value="Transposase_IS66_central"/>
</dbReference>
<evidence type="ECO:0000313" key="3">
    <source>
        <dbReference type="Proteomes" id="UP001595616"/>
    </source>
</evidence>
<evidence type="ECO:0000259" key="1">
    <source>
        <dbReference type="Pfam" id="PF03050"/>
    </source>
</evidence>
<feature type="domain" description="Transposase IS66 central" evidence="1">
    <location>
        <begin position="6"/>
        <end position="107"/>
    </location>
</feature>
<name>A0ABV7YQ17_9BACT</name>
<dbReference type="PANTHER" id="PTHR33678:SF1">
    <property type="entry name" value="BLL1576 PROTEIN"/>
    <property type="match status" value="1"/>
</dbReference>